<dbReference type="EC" id="1.5.1.-" evidence="2"/>
<evidence type="ECO:0000313" key="2">
    <source>
        <dbReference type="EMBL" id="MDJ1159377.1"/>
    </source>
</evidence>
<dbReference type="RefSeq" id="WP_283741379.1">
    <property type="nucleotide sequence ID" value="NZ_JASJEV010000009.1"/>
</dbReference>
<dbReference type="InterPro" id="IPR012349">
    <property type="entry name" value="Split_barrel_FMN-bd"/>
</dbReference>
<sequence>MFYDTAKNDHGLPHDPFKALVVPRPIGWITSMGADGAVNLAPYSFFNAFSTRPPIVGFSSEGRKDSVSLVDETREFVCNIATYDLRDAMNATSAPLPRGTSEFEAAGLAMEPSRLVRPPRVRGIAAALECRHLRTIQLEDIDGRAVDRWLVLGQVIGIFIDDRFLKDGVVDTPAMQPIARLGYKDYSVVDEVFSLTRPAGG</sequence>
<dbReference type="InterPro" id="IPR002563">
    <property type="entry name" value="Flavin_Rdtase-like_dom"/>
</dbReference>
<dbReference type="GO" id="GO:0016491">
    <property type="term" value="F:oxidoreductase activity"/>
    <property type="evidence" value="ECO:0007669"/>
    <property type="project" value="UniProtKB-KW"/>
</dbReference>
<feature type="domain" description="Flavin reductase like" evidence="1">
    <location>
        <begin position="19"/>
        <end position="166"/>
    </location>
</feature>
<accession>A0ABT7AJ20</accession>
<dbReference type="SMART" id="SM00903">
    <property type="entry name" value="Flavin_Reduct"/>
    <property type="match status" value="1"/>
</dbReference>
<gene>
    <name evidence="2" type="ORF">QNA08_14155</name>
</gene>
<dbReference type="PANTHER" id="PTHR43812">
    <property type="entry name" value="BLR2425 PROTEIN"/>
    <property type="match status" value="1"/>
</dbReference>
<keyword evidence="3" id="KW-1185">Reference proteome</keyword>
<evidence type="ECO:0000313" key="3">
    <source>
        <dbReference type="Proteomes" id="UP001321492"/>
    </source>
</evidence>
<proteinExistence type="predicted"/>
<organism evidence="2 3">
    <name type="scientific">Chelatococcus albus</name>
    <dbReference type="NCBI Taxonomy" id="3047466"/>
    <lineage>
        <taxon>Bacteria</taxon>
        <taxon>Pseudomonadati</taxon>
        <taxon>Pseudomonadota</taxon>
        <taxon>Alphaproteobacteria</taxon>
        <taxon>Hyphomicrobiales</taxon>
        <taxon>Chelatococcaceae</taxon>
        <taxon>Chelatococcus</taxon>
    </lineage>
</organism>
<dbReference type="Gene3D" id="2.30.110.10">
    <property type="entry name" value="Electron Transport, Fmn-binding Protein, Chain A"/>
    <property type="match status" value="1"/>
</dbReference>
<dbReference type="Pfam" id="PF01613">
    <property type="entry name" value="Flavin_Reduct"/>
    <property type="match status" value="1"/>
</dbReference>
<name>A0ABT7AJ20_9HYPH</name>
<dbReference type="EMBL" id="JASJEV010000009">
    <property type="protein sequence ID" value="MDJ1159377.1"/>
    <property type="molecule type" value="Genomic_DNA"/>
</dbReference>
<keyword evidence="2" id="KW-0560">Oxidoreductase</keyword>
<reference evidence="2 3" key="1">
    <citation type="submission" date="2023-05" db="EMBL/GenBank/DDBJ databases">
        <title>Chelatococcus sp. nov., a moderately thermophilic bacterium isolated from hot spring microbial mat.</title>
        <authorList>
            <person name="Hu C.-J."/>
            <person name="Li W.-J."/>
        </authorList>
    </citation>
    <scope>NUCLEOTIDE SEQUENCE [LARGE SCALE GENOMIC DNA]</scope>
    <source>
        <strain evidence="2 3">SYSU G07232</strain>
    </source>
</reference>
<dbReference type="PANTHER" id="PTHR43812:SF2">
    <property type="entry name" value="FLAVIN REDUCTASE LIKE DOMAIN-CONTAINING PROTEIN"/>
    <property type="match status" value="1"/>
</dbReference>
<dbReference type="SUPFAM" id="SSF50475">
    <property type="entry name" value="FMN-binding split barrel"/>
    <property type="match status" value="1"/>
</dbReference>
<evidence type="ECO:0000259" key="1">
    <source>
        <dbReference type="SMART" id="SM00903"/>
    </source>
</evidence>
<protein>
    <submittedName>
        <fullName evidence="2">Flavin reductase family protein</fullName>
        <ecNumber evidence="2">1.5.1.-</ecNumber>
    </submittedName>
</protein>
<dbReference type="Proteomes" id="UP001321492">
    <property type="component" value="Unassembled WGS sequence"/>
</dbReference>
<comment type="caution">
    <text evidence="2">The sequence shown here is derived from an EMBL/GenBank/DDBJ whole genome shotgun (WGS) entry which is preliminary data.</text>
</comment>